<evidence type="ECO:0000256" key="21">
    <source>
        <dbReference type="SAM" id="MobiDB-lite"/>
    </source>
</evidence>
<evidence type="ECO:0000256" key="6">
    <source>
        <dbReference type="ARBA" id="ARBA00011747"/>
    </source>
</evidence>
<dbReference type="EMBL" id="JAQQPM010000008">
    <property type="protein sequence ID" value="KAK2074482.1"/>
    <property type="molecule type" value="Genomic_DNA"/>
</dbReference>
<evidence type="ECO:0000256" key="5">
    <source>
        <dbReference type="ARBA" id="ARBA00009636"/>
    </source>
</evidence>
<dbReference type="InterPro" id="IPR000217">
    <property type="entry name" value="Tubulin"/>
</dbReference>
<dbReference type="SMART" id="SM00865">
    <property type="entry name" value="Tubulin_C"/>
    <property type="match status" value="1"/>
</dbReference>
<evidence type="ECO:0000256" key="3">
    <source>
        <dbReference type="ARBA" id="ARBA00004123"/>
    </source>
</evidence>
<dbReference type="InterPro" id="IPR037103">
    <property type="entry name" value="Tubulin/FtsZ-like_C"/>
</dbReference>
<keyword evidence="14" id="KW-0342">GTP-binding</keyword>
<dbReference type="GO" id="GO:0005525">
    <property type="term" value="F:GTP binding"/>
    <property type="evidence" value="ECO:0007669"/>
    <property type="project" value="UniProtKB-KW"/>
</dbReference>
<gene>
    <name evidence="24" type="ORF">P8C59_008687</name>
</gene>
<comment type="function">
    <text evidence="19">Tubulin is the major constituent of microtubules, a cylinder consisting of laterally associated linear protofilaments composed of alpha- and beta-tubulin heterodimers. Microtubules grow by the addition of GTP-tubulin dimers to the microtubule end, where a stabilizing cap forms. Below the cap, tubulin dimers are in GDP-bound state, owing to GTPase activity of alpha-tubulin.</text>
</comment>
<dbReference type="GO" id="GO:0005634">
    <property type="term" value="C:nucleus"/>
    <property type="evidence" value="ECO:0007669"/>
    <property type="project" value="UniProtKB-SubCell"/>
</dbReference>
<evidence type="ECO:0000256" key="17">
    <source>
        <dbReference type="ARBA" id="ARBA00023273"/>
    </source>
</evidence>
<evidence type="ECO:0000256" key="7">
    <source>
        <dbReference type="ARBA" id="ARBA00014184"/>
    </source>
</evidence>
<dbReference type="GO" id="GO:0000070">
    <property type="term" value="P:mitotic sister chromatid segregation"/>
    <property type="evidence" value="ECO:0007669"/>
    <property type="project" value="UniProtKB-ARBA"/>
</dbReference>
<evidence type="ECO:0000256" key="14">
    <source>
        <dbReference type="ARBA" id="ARBA00023134"/>
    </source>
</evidence>
<dbReference type="InterPro" id="IPR003008">
    <property type="entry name" value="Tubulin_FtsZ_GTPase"/>
</dbReference>
<dbReference type="InterPro" id="IPR008280">
    <property type="entry name" value="Tub_FtsZ_C"/>
</dbReference>
<dbReference type="GO" id="GO:0005200">
    <property type="term" value="F:structural constituent of cytoskeleton"/>
    <property type="evidence" value="ECO:0007669"/>
    <property type="project" value="InterPro"/>
</dbReference>
<dbReference type="InterPro" id="IPR002967">
    <property type="entry name" value="Delta_tubulin"/>
</dbReference>
<reference evidence="24" key="1">
    <citation type="journal article" date="2023" name="Mol. Plant Microbe Interact.">
        <title>Elucidating the Obligate Nature and Biological Capacity of an Invasive Fungal Corn Pathogen.</title>
        <authorList>
            <person name="MacCready J.S."/>
            <person name="Roggenkamp E.M."/>
            <person name="Gdanetz K."/>
            <person name="Chilvers M.I."/>
        </authorList>
    </citation>
    <scope>NUCLEOTIDE SEQUENCE</scope>
    <source>
        <strain evidence="24">PM02</strain>
    </source>
</reference>
<dbReference type="GO" id="GO:0005814">
    <property type="term" value="C:centriole"/>
    <property type="evidence" value="ECO:0007669"/>
    <property type="project" value="UniProtKB-SubCell"/>
</dbReference>
<evidence type="ECO:0000259" key="23">
    <source>
        <dbReference type="SMART" id="SM00865"/>
    </source>
</evidence>
<dbReference type="PRINTS" id="PR01224">
    <property type="entry name" value="DELTATUBULIN"/>
</dbReference>
<dbReference type="Gene3D" id="3.40.50.1440">
    <property type="entry name" value="Tubulin/FtsZ, GTPase domain"/>
    <property type="match status" value="2"/>
</dbReference>
<evidence type="ECO:0000256" key="13">
    <source>
        <dbReference type="ARBA" id="ARBA00022842"/>
    </source>
</evidence>
<dbReference type="FunFam" id="3.30.1330.20:FF:000002">
    <property type="entry name" value="Tubulin beta chain"/>
    <property type="match status" value="1"/>
</dbReference>
<dbReference type="InterPro" id="IPR036525">
    <property type="entry name" value="Tubulin/FtsZ_GTPase_sf"/>
</dbReference>
<keyword evidence="9" id="KW-0493">Microtubule</keyword>
<organism evidence="24 25">
    <name type="scientific">Phyllachora maydis</name>
    <dbReference type="NCBI Taxonomy" id="1825666"/>
    <lineage>
        <taxon>Eukaryota</taxon>
        <taxon>Fungi</taxon>
        <taxon>Dikarya</taxon>
        <taxon>Ascomycota</taxon>
        <taxon>Pezizomycotina</taxon>
        <taxon>Sordariomycetes</taxon>
        <taxon>Sordariomycetidae</taxon>
        <taxon>Phyllachorales</taxon>
        <taxon>Phyllachoraceae</taxon>
        <taxon>Phyllachora</taxon>
    </lineage>
</organism>
<keyword evidence="12" id="KW-0970">Cilium biogenesis/degradation</keyword>
<dbReference type="Gene3D" id="1.10.287.600">
    <property type="entry name" value="Helix hairpin bin"/>
    <property type="match status" value="1"/>
</dbReference>
<dbReference type="AlphaFoldDB" id="A0AAD9ICP4"/>
<evidence type="ECO:0000259" key="22">
    <source>
        <dbReference type="SMART" id="SM00864"/>
    </source>
</evidence>
<dbReference type="SUPFAM" id="SSF55307">
    <property type="entry name" value="Tubulin C-terminal domain-like"/>
    <property type="match status" value="1"/>
</dbReference>
<evidence type="ECO:0000256" key="12">
    <source>
        <dbReference type="ARBA" id="ARBA00022794"/>
    </source>
</evidence>
<comment type="caution">
    <text evidence="24">The sequence shown here is derived from an EMBL/GenBank/DDBJ whole genome shotgun (WGS) entry which is preliminary data.</text>
</comment>
<evidence type="ECO:0000256" key="11">
    <source>
        <dbReference type="ARBA" id="ARBA00022741"/>
    </source>
</evidence>
<comment type="function">
    <text evidence="20">Acts as a positive regulator of hedgehog signaling and regulates ciliary function.</text>
</comment>
<feature type="domain" description="Tubulin/FtsZ GTPase" evidence="22">
    <location>
        <begin position="47"/>
        <end position="171"/>
    </location>
</feature>
<keyword evidence="10" id="KW-0479">Metal-binding</keyword>
<evidence type="ECO:0000256" key="9">
    <source>
        <dbReference type="ARBA" id="ARBA00022701"/>
    </source>
</evidence>
<keyword evidence="17" id="KW-0966">Cell projection</keyword>
<dbReference type="GO" id="GO:0007052">
    <property type="term" value="P:mitotic spindle organization"/>
    <property type="evidence" value="ECO:0007669"/>
    <property type="project" value="UniProtKB-ARBA"/>
</dbReference>
<dbReference type="GO" id="GO:0046872">
    <property type="term" value="F:metal ion binding"/>
    <property type="evidence" value="ECO:0007669"/>
    <property type="project" value="UniProtKB-KW"/>
</dbReference>
<evidence type="ECO:0000313" key="24">
    <source>
        <dbReference type="EMBL" id="KAK2074482.1"/>
    </source>
</evidence>
<comment type="subcellular location">
    <subcellularLocation>
        <location evidence="4">Cell projection</location>
        <location evidence="4">Cilium</location>
    </subcellularLocation>
    <subcellularLocation>
        <location evidence="2">Cytoplasm</location>
        <location evidence="2">Cytoskeleton</location>
        <location evidence="2">Microtubule organizing center</location>
        <location evidence="2">Centrosome</location>
        <location evidence="2">Centriole</location>
    </subcellularLocation>
    <subcellularLocation>
        <location evidence="3">Nucleus</location>
    </subcellularLocation>
</comment>
<evidence type="ECO:0000256" key="8">
    <source>
        <dbReference type="ARBA" id="ARBA00022490"/>
    </source>
</evidence>
<dbReference type="GO" id="GO:0097435">
    <property type="term" value="P:supramolecular fiber organization"/>
    <property type="evidence" value="ECO:0007669"/>
    <property type="project" value="UniProtKB-ARBA"/>
</dbReference>
<evidence type="ECO:0000256" key="1">
    <source>
        <dbReference type="ARBA" id="ARBA00001946"/>
    </source>
</evidence>
<evidence type="ECO:0000256" key="18">
    <source>
        <dbReference type="ARBA" id="ARBA00030594"/>
    </source>
</evidence>
<evidence type="ECO:0000256" key="20">
    <source>
        <dbReference type="ARBA" id="ARBA00046149"/>
    </source>
</evidence>
<keyword evidence="25" id="KW-1185">Reference proteome</keyword>
<feature type="region of interest" description="Disordered" evidence="21">
    <location>
        <begin position="353"/>
        <end position="374"/>
    </location>
</feature>
<sequence length="374" mass="42015">MREIVHLQTGQCGNQIGAAFWQTISGEHGLDSNGVYNGSSELQLERMSVYFNEASGNKYVPRAVLVDLEPGTMDASAARQRVATAFRASRLPTPLAVVLVPVSDTVVEPYNATLSVHQLVENSDETFCIDNEALYDICMRTLKLSNPSYGDLNHLVSAVMSGVTTCLRFPGQLNSDLRKLAVNMVPFPRLHFFMVGFAPLTSRGSHSFRAVTVPDLTQQMFDPKNMMAASDFRNGRYLTCSAIFRGKVSMKEVEDQMRNVQNKNSSYFVEWIPNNVQTALCSIPPRGLKMSSTFVGNSTAIQELFKRIGEQFTAMFRRKAFLHWYTGEGMDEMEFTEAESNMNDLVSEYQQYQDASIDEEEEEYAEEEPIEGEE</sequence>
<dbReference type="PRINTS" id="PR01161">
    <property type="entry name" value="TUBULIN"/>
</dbReference>
<dbReference type="PROSITE" id="PS00228">
    <property type="entry name" value="TUBULIN_B_AUTOREG"/>
    <property type="match status" value="1"/>
</dbReference>
<comment type="cofactor">
    <cofactor evidence="1">
        <name>Mg(2+)</name>
        <dbReference type="ChEBI" id="CHEBI:18420"/>
    </cofactor>
</comment>
<keyword evidence="11" id="KW-0547">Nucleotide-binding</keyword>
<evidence type="ECO:0000256" key="16">
    <source>
        <dbReference type="ARBA" id="ARBA00023242"/>
    </source>
</evidence>
<dbReference type="FunFam" id="1.10.287.600:FF:000003">
    <property type="entry name" value="Tubulin beta chain"/>
    <property type="match status" value="1"/>
</dbReference>
<keyword evidence="15" id="KW-0206">Cytoskeleton</keyword>
<evidence type="ECO:0000256" key="4">
    <source>
        <dbReference type="ARBA" id="ARBA00004138"/>
    </source>
</evidence>
<keyword evidence="16" id="KW-0539">Nucleus</keyword>
<evidence type="ECO:0000256" key="15">
    <source>
        <dbReference type="ARBA" id="ARBA00023212"/>
    </source>
</evidence>
<evidence type="ECO:0000256" key="19">
    <source>
        <dbReference type="ARBA" id="ARBA00034296"/>
    </source>
</evidence>
<dbReference type="FunFam" id="3.40.50.1440:FF:000056">
    <property type="entry name" value="Tubulin beta chain"/>
    <property type="match status" value="1"/>
</dbReference>
<name>A0AAD9ICP4_9PEZI</name>
<evidence type="ECO:0000256" key="2">
    <source>
        <dbReference type="ARBA" id="ARBA00004114"/>
    </source>
</evidence>
<evidence type="ECO:0000256" key="10">
    <source>
        <dbReference type="ARBA" id="ARBA00022723"/>
    </source>
</evidence>
<dbReference type="CDD" id="cd02187">
    <property type="entry name" value="beta_tubulin"/>
    <property type="match status" value="1"/>
</dbReference>
<dbReference type="PANTHER" id="PTHR11588">
    <property type="entry name" value="TUBULIN"/>
    <property type="match status" value="1"/>
</dbReference>
<dbReference type="SMART" id="SM00864">
    <property type="entry name" value="Tubulin"/>
    <property type="match status" value="1"/>
</dbReference>
<dbReference type="Proteomes" id="UP001217918">
    <property type="component" value="Unassembled WGS sequence"/>
</dbReference>
<dbReference type="GO" id="GO:0005874">
    <property type="term" value="C:microtubule"/>
    <property type="evidence" value="ECO:0007669"/>
    <property type="project" value="UniProtKB-KW"/>
</dbReference>
<comment type="subunit">
    <text evidence="6">Dimer of alpha and beta chains. A typical microtubule is a hollow water-filled tube with an outer diameter of 25 nm and an inner diameter of 15 nM. Alpha-beta heterodimers associate head-to-tail to form protofilaments running lengthwise along the microtubule wall with the beta-tubulin subunit facing the microtubule plus end conferring a structural polarity. Microtubules usually have 13 protofilaments but different protofilament numbers can be found in some organisms and specialized cells.</text>
</comment>
<feature type="domain" description="Tubulin/FtsZ 2-layer sandwich" evidence="23">
    <location>
        <begin position="173"/>
        <end position="310"/>
    </location>
</feature>
<evidence type="ECO:0000313" key="25">
    <source>
        <dbReference type="Proteomes" id="UP001217918"/>
    </source>
</evidence>
<dbReference type="InterPro" id="IPR023123">
    <property type="entry name" value="Tubulin_C"/>
</dbReference>
<feature type="compositionally biased region" description="Acidic residues" evidence="21">
    <location>
        <begin position="356"/>
        <end position="374"/>
    </location>
</feature>
<accession>A0AAD9ICP4</accession>
<dbReference type="SUPFAM" id="SSF52490">
    <property type="entry name" value="Tubulin nucleotide-binding domain-like"/>
    <property type="match status" value="1"/>
</dbReference>
<protein>
    <recommendedName>
        <fullName evidence="7">Tubulin delta chain</fullName>
    </recommendedName>
    <alternativeName>
        <fullName evidence="18">Delta-tubulin</fullName>
    </alternativeName>
</protein>
<keyword evidence="13" id="KW-0460">Magnesium</keyword>
<dbReference type="GO" id="GO:0030030">
    <property type="term" value="P:cell projection organization"/>
    <property type="evidence" value="ECO:0007669"/>
    <property type="project" value="UniProtKB-KW"/>
</dbReference>
<dbReference type="Gene3D" id="3.30.1330.20">
    <property type="entry name" value="Tubulin/FtsZ, C-terminal domain"/>
    <property type="match status" value="1"/>
</dbReference>
<proteinExistence type="inferred from homology"/>
<dbReference type="InterPro" id="IPR013838">
    <property type="entry name" value="Beta-tubulin_BS"/>
</dbReference>
<keyword evidence="8" id="KW-0963">Cytoplasm</keyword>
<dbReference type="Pfam" id="PF03953">
    <property type="entry name" value="Tubulin_C"/>
    <property type="match status" value="1"/>
</dbReference>
<comment type="similarity">
    <text evidence="5">Belongs to the tubulin family.</text>
</comment>
<dbReference type="Pfam" id="PF00091">
    <property type="entry name" value="Tubulin"/>
    <property type="match status" value="2"/>
</dbReference>
<dbReference type="InterPro" id="IPR018316">
    <property type="entry name" value="Tubulin/FtsZ_2-layer-sand-dom"/>
</dbReference>